<evidence type="ECO:0000256" key="1">
    <source>
        <dbReference type="SAM" id="MobiDB-lite"/>
    </source>
</evidence>
<evidence type="ECO:0000313" key="2">
    <source>
        <dbReference type="EMBL" id="KAL3673450.1"/>
    </source>
</evidence>
<organism evidence="2 3">
    <name type="scientific">Phytophthora oleae</name>
    <dbReference type="NCBI Taxonomy" id="2107226"/>
    <lineage>
        <taxon>Eukaryota</taxon>
        <taxon>Sar</taxon>
        <taxon>Stramenopiles</taxon>
        <taxon>Oomycota</taxon>
        <taxon>Peronosporomycetes</taxon>
        <taxon>Peronosporales</taxon>
        <taxon>Peronosporaceae</taxon>
        <taxon>Phytophthora</taxon>
    </lineage>
</organism>
<reference evidence="2 3" key="1">
    <citation type="submission" date="2024-09" db="EMBL/GenBank/DDBJ databases">
        <title>Genome sequencing and assembly of Phytophthora oleae, isolate VK10A, causative agent of rot of olive drupes.</title>
        <authorList>
            <person name="Conti Taguali S."/>
            <person name="Riolo M."/>
            <person name="La Spada F."/>
            <person name="Cacciola S.O."/>
            <person name="Dionisio G."/>
        </authorList>
    </citation>
    <scope>NUCLEOTIDE SEQUENCE [LARGE SCALE GENOMIC DNA]</scope>
    <source>
        <strain evidence="2 3">VK10A</strain>
    </source>
</reference>
<evidence type="ECO:0000313" key="3">
    <source>
        <dbReference type="Proteomes" id="UP001632037"/>
    </source>
</evidence>
<protein>
    <submittedName>
        <fullName evidence="2">Uncharacterized protein</fullName>
    </submittedName>
</protein>
<dbReference type="AlphaFoldDB" id="A0ABD3G623"/>
<accession>A0ABD3G623</accession>
<keyword evidence="3" id="KW-1185">Reference proteome</keyword>
<feature type="region of interest" description="Disordered" evidence="1">
    <location>
        <begin position="1"/>
        <end position="37"/>
    </location>
</feature>
<name>A0ABD3G623_9STRA</name>
<proteinExistence type="predicted"/>
<dbReference type="EMBL" id="JBIMZQ010000002">
    <property type="protein sequence ID" value="KAL3673450.1"/>
    <property type="molecule type" value="Genomic_DNA"/>
</dbReference>
<sequence length="89" mass="9687">MYASCTSESARLTTWGGSPRSSLRQLASQDSTSNQLSAADSEPLVRVKLDSILLEVHHYRPLGKCDDVWNVAHVLSTTTWTHLSCAPGS</sequence>
<comment type="caution">
    <text evidence="2">The sequence shown here is derived from an EMBL/GenBank/DDBJ whole genome shotgun (WGS) entry which is preliminary data.</text>
</comment>
<gene>
    <name evidence="2" type="ORF">V7S43_001161</name>
</gene>
<dbReference type="Proteomes" id="UP001632037">
    <property type="component" value="Unassembled WGS sequence"/>
</dbReference>